<evidence type="ECO:0000256" key="1">
    <source>
        <dbReference type="ARBA" id="ARBA00004123"/>
    </source>
</evidence>
<dbReference type="InterPro" id="IPR017956">
    <property type="entry name" value="AT_hook_DNA-bd_motif"/>
</dbReference>
<protein>
    <submittedName>
        <fullName evidence="4">Uncharacterized protein</fullName>
    </submittedName>
</protein>
<evidence type="ECO:0000256" key="3">
    <source>
        <dbReference type="SAM" id="MobiDB-lite"/>
    </source>
</evidence>
<evidence type="ECO:0000313" key="5">
    <source>
        <dbReference type="Proteomes" id="UP001390339"/>
    </source>
</evidence>
<gene>
    <name evidence="4" type="ORF">PGQ11_011608</name>
</gene>
<dbReference type="SMART" id="SM00384">
    <property type="entry name" value="AT_hook"/>
    <property type="match status" value="2"/>
</dbReference>
<keyword evidence="2" id="KW-0539">Nucleus</keyword>
<feature type="region of interest" description="Disordered" evidence="3">
    <location>
        <begin position="1"/>
        <end position="171"/>
    </location>
</feature>
<name>A0ABR2I075_9PEZI</name>
<feature type="compositionally biased region" description="Polar residues" evidence="3">
    <location>
        <begin position="94"/>
        <end position="117"/>
    </location>
</feature>
<dbReference type="Pfam" id="PF02178">
    <property type="entry name" value="AT_hook"/>
    <property type="match status" value="2"/>
</dbReference>
<feature type="compositionally biased region" description="Basic residues" evidence="3">
    <location>
        <begin position="122"/>
        <end position="134"/>
    </location>
</feature>
<proteinExistence type="predicted"/>
<dbReference type="PROSITE" id="PS00354">
    <property type="entry name" value="HMGI_Y"/>
    <property type="match status" value="1"/>
</dbReference>
<dbReference type="Proteomes" id="UP001390339">
    <property type="component" value="Unassembled WGS sequence"/>
</dbReference>
<dbReference type="InterPro" id="IPR000637">
    <property type="entry name" value="HMGI/Y_DNA-bd_CS"/>
</dbReference>
<accession>A0ABR2I075</accession>
<reference evidence="4 5" key="1">
    <citation type="journal article" date="2024" name="IMA Fungus">
        <title>Apiospora arundinis, a panoply of carbohydrate-active enzymes and secondary metabolites.</title>
        <authorList>
            <person name="Sorensen T."/>
            <person name="Petersen C."/>
            <person name="Muurmann A.T."/>
            <person name="Christiansen J.V."/>
            <person name="Brundto M.L."/>
            <person name="Overgaard C.K."/>
            <person name="Boysen A.T."/>
            <person name="Wollenberg R.D."/>
            <person name="Larsen T.O."/>
            <person name="Sorensen J.L."/>
            <person name="Nielsen K.L."/>
            <person name="Sondergaard T.E."/>
        </authorList>
    </citation>
    <scope>NUCLEOTIDE SEQUENCE [LARGE SCALE GENOMIC DNA]</scope>
    <source>
        <strain evidence="4 5">AAU 773</strain>
    </source>
</reference>
<sequence>MDQNQEFEATRSPAEMASTALGVADDTSKDSPLPDIGTQAVSDARSPDDVATAPAEDIEDQAHDSQPEQVVEMAPPALTPAKRGRGRPRKNPLQPGTTPGSAKATTPASNLDDSMSLETPPGKRRRGRPPKKNNAKPSPSTVTTPARVRSDLDIEPEFSPSPLSTGQRDLRVPTASDMDRDEWLNEVNQATGFVSINGHQERGAATIVGNPPAADNAFSQDLKFKLRQALFENAKEYNGGVRIPDYLAQSLHSYLGAGLPPPRGELFIRAELVDELRGLFEAMDAADD</sequence>
<organism evidence="4 5">
    <name type="scientific">Apiospora arundinis</name>
    <dbReference type="NCBI Taxonomy" id="335852"/>
    <lineage>
        <taxon>Eukaryota</taxon>
        <taxon>Fungi</taxon>
        <taxon>Dikarya</taxon>
        <taxon>Ascomycota</taxon>
        <taxon>Pezizomycotina</taxon>
        <taxon>Sordariomycetes</taxon>
        <taxon>Xylariomycetidae</taxon>
        <taxon>Amphisphaeriales</taxon>
        <taxon>Apiosporaceae</taxon>
        <taxon>Apiospora</taxon>
    </lineage>
</organism>
<keyword evidence="5" id="KW-1185">Reference proteome</keyword>
<dbReference type="EMBL" id="JAPCWZ010000007">
    <property type="protein sequence ID" value="KAK8855696.1"/>
    <property type="molecule type" value="Genomic_DNA"/>
</dbReference>
<comment type="subcellular location">
    <subcellularLocation>
        <location evidence="1">Nucleus</location>
    </subcellularLocation>
</comment>
<dbReference type="PRINTS" id="PR00929">
    <property type="entry name" value="ATHOOK"/>
</dbReference>
<evidence type="ECO:0000313" key="4">
    <source>
        <dbReference type="EMBL" id="KAK8855696.1"/>
    </source>
</evidence>
<comment type="caution">
    <text evidence="4">The sequence shown here is derived from an EMBL/GenBank/DDBJ whole genome shotgun (WGS) entry which is preliminary data.</text>
</comment>
<evidence type="ECO:0000256" key="2">
    <source>
        <dbReference type="ARBA" id="ARBA00023242"/>
    </source>
</evidence>